<gene>
    <name evidence="3" type="ORF">ACFQ21_03765</name>
</gene>
<dbReference type="EMBL" id="JBHTKA010000001">
    <property type="protein sequence ID" value="MFD0998405.1"/>
    <property type="molecule type" value="Genomic_DNA"/>
</dbReference>
<keyword evidence="4" id="KW-1185">Reference proteome</keyword>
<dbReference type="InterPro" id="IPR028098">
    <property type="entry name" value="Glyco_trans_4-like_N"/>
</dbReference>
<accession>A0ABW3JXH2</accession>
<feature type="domain" description="Glycosyl transferase family 1" evidence="1">
    <location>
        <begin position="207"/>
        <end position="334"/>
    </location>
</feature>
<sequence length="370" mass="41844">MKILMVTPWYPDKLSFNSGAFIRSQAAALSGEHEVVVISAKVNYSKFGLCSFDSEKSFYGKVEEHRIIINRSLPVYNQLNYWFIMFWYSREVIRNFKPDIIHASIGYPGAFWGLLLKRLTGRPYILQEHTRVKNNFRSLFHKTLTKTGLRKADALVAVGRRLASELEALLNRNVAVIPNVVEVEKFQGLAPVKESGIQIGFLGGMNTPVKGFDILLKALAGIREDFVLHIGGAGTLENEYKKLAEDLGIATRCKFYGFIPYENIPAFMERLHFYVCSSRYETFCVSLVEAMAAGRPVISTRCGGPEDFVNELNGLLVANENTDALREGIQQMMRTCHDYNAEAIAKYAVDNFSKRSFLQKINSLYKSVMK</sequence>
<evidence type="ECO:0000313" key="3">
    <source>
        <dbReference type="EMBL" id="MFD0998405.1"/>
    </source>
</evidence>
<dbReference type="Gene3D" id="3.40.50.2000">
    <property type="entry name" value="Glycogen Phosphorylase B"/>
    <property type="match status" value="2"/>
</dbReference>
<feature type="domain" description="Glycosyltransferase subfamily 4-like N-terminal" evidence="2">
    <location>
        <begin position="23"/>
        <end position="184"/>
    </location>
</feature>
<organism evidence="3 4">
    <name type="scientific">Ohtaekwangia kribbensis</name>
    <dbReference type="NCBI Taxonomy" id="688913"/>
    <lineage>
        <taxon>Bacteria</taxon>
        <taxon>Pseudomonadati</taxon>
        <taxon>Bacteroidota</taxon>
        <taxon>Cytophagia</taxon>
        <taxon>Cytophagales</taxon>
        <taxon>Fulvivirgaceae</taxon>
        <taxon>Ohtaekwangia</taxon>
    </lineage>
</organism>
<dbReference type="EC" id="2.4.-.-" evidence="3"/>
<dbReference type="Pfam" id="PF00534">
    <property type="entry name" value="Glycos_transf_1"/>
    <property type="match status" value="1"/>
</dbReference>
<dbReference type="Pfam" id="PF13439">
    <property type="entry name" value="Glyco_transf_4"/>
    <property type="match status" value="1"/>
</dbReference>
<evidence type="ECO:0000259" key="2">
    <source>
        <dbReference type="Pfam" id="PF13439"/>
    </source>
</evidence>
<evidence type="ECO:0000259" key="1">
    <source>
        <dbReference type="Pfam" id="PF00534"/>
    </source>
</evidence>
<dbReference type="InterPro" id="IPR001296">
    <property type="entry name" value="Glyco_trans_1"/>
</dbReference>
<comment type="caution">
    <text evidence="3">The sequence shown here is derived from an EMBL/GenBank/DDBJ whole genome shotgun (WGS) entry which is preliminary data.</text>
</comment>
<dbReference type="PANTHER" id="PTHR12526:SF638">
    <property type="entry name" value="SPORE COAT PROTEIN SA"/>
    <property type="match status" value="1"/>
</dbReference>
<dbReference type="PANTHER" id="PTHR12526">
    <property type="entry name" value="GLYCOSYLTRANSFERASE"/>
    <property type="match status" value="1"/>
</dbReference>
<protein>
    <submittedName>
        <fullName evidence="3">Glycosyltransferase</fullName>
        <ecNumber evidence="3">2.4.-.-</ecNumber>
    </submittedName>
</protein>
<name>A0ABW3JXH2_9BACT</name>
<dbReference type="SUPFAM" id="SSF53756">
    <property type="entry name" value="UDP-Glycosyltransferase/glycogen phosphorylase"/>
    <property type="match status" value="1"/>
</dbReference>
<reference evidence="4" key="1">
    <citation type="journal article" date="2019" name="Int. J. Syst. Evol. Microbiol.">
        <title>The Global Catalogue of Microorganisms (GCM) 10K type strain sequencing project: providing services to taxonomists for standard genome sequencing and annotation.</title>
        <authorList>
            <consortium name="The Broad Institute Genomics Platform"/>
            <consortium name="The Broad Institute Genome Sequencing Center for Infectious Disease"/>
            <person name="Wu L."/>
            <person name="Ma J."/>
        </authorList>
    </citation>
    <scope>NUCLEOTIDE SEQUENCE [LARGE SCALE GENOMIC DNA]</scope>
    <source>
        <strain evidence="4">CCUG 58938</strain>
    </source>
</reference>
<proteinExistence type="predicted"/>
<keyword evidence="3" id="KW-0808">Transferase</keyword>
<evidence type="ECO:0000313" key="4">
    <source>
        <dbReference type="Proteomes" id="UP001597112"/>
    </source>
</evidence>
<dbReference type="RefSeq" id="WP_377575050.1">
    <property type="nucleotide sequence ID" value="NZ_JBHTKA010000001.1"/>
</dbReference>
<dbReference type="GO" id="GO:0016757">
    <property type="term" value="F:glycosyltransferase activity"/>
    <property type="evidence" value="ECO:0007669"/>
    <property type="project" value="UniProtKB-KW"/>
</dbReference>
<dbReference type="Proteomes" id="UP001597112">
    <property type="component" value="Unassembled WGS sequence"/>
</dbReference>
<keyword evidence="3" id="KW-0328">Glycosyltransferase</keyword>